<dbReference type="InterPro" id="IPR006047">
    <property type="entry name" value="GH13_cat_dom"/>
</dbReference>
<evidence type="ECO:0000313" key="6">
    <source>
        <dbReference type="EMBL" id="MBD3689910.1"/>
    </source>
</evidence>
<dbReference type="Proteomes" id="UP000627538">
    <property type="component" value="Unassembled WGS sequence"/>
</dbReference>
<name>A0A8I0G8K8_9ACTO</name>
<dbReference type="SUPFAM" id="SSF51445">
    <property type="entry name" value="(Trans)glycosidases"/>
    <property type="match status" value="1"/>
</dbReference>
<comment type="similarity">
    <text evidence="1">Belongs to the glycosyl hydrolase 13 family.</text>
</comment>
<keyword evidence="3" id="KW-0326">Glycosidase</keyword>
<proteinExistence type="inferred from homology"/>
<evidence type="ECO:0000256" key="1">
    <source>
        <dbReference type="ARBA" id="ARBA00008061"/>
    </source>
</evidence>
<dbReference type="RefSeq" id="WP_191072025.1">
    <property type="nucleotide sequence ID" value="NZ_CP060506.1"/>
</dbReference>
<protein>
    <submittedName>
        <fullName evidence="6">Glycogen debranching protein GlgX</fullName>
    </submittedName>
</protein>
<dbReference type="SMART" id="SM00642">
    <property type="entry name" value="Aamy"/>
    <property type="match status" value="1"/>
</dbReference>
<dbReference type="InterPro" id="IPR004193">
    <property type="entry name" value="Glyco_hydro_13_N"/>
</dbReference>
<evidence type="ECO:0000259" key="5">
    <source>
        <dbReference type="SMART" id="SM00642"/>
    </source>
</evidence>
<dbReference type="InterPro" id="IPR044505">
    <property type="entry name" value="GlgX_Isoamylase_N_E_set"/>
</dbReference>
<dbReference type="Pfam" id="PF02922">
    <property type="entry name" value="CBM_48"/>
    <property type="match status" value="1"/>
</dbReference>
<dbReference type="InterPro" id="IPR011837">
    <property type="entry name" value="Glycogen_debranch_GlgX"/>
</dbReference>
<evidence type="ECO:0000256" key="3">
    <source>
        <dbReference type="ARBA" id="ARBA00023295"/>
    </source>
</evidence>
<accession>A0A8I0G8K8</accession>
<dbReference type="CDD" id="cd11326">
    <property type="entry name" value="AmyAc_Glg_debranch"/>
    <property type="match status" value="1"/>
</dbReference>
<dbReference type="SUPFAM" id="SSF51011">
    <property type="entry name" value="Glycosyl hydrolase domain"/>
    <property type="match status" value="1"/>
</dbReference>
<dbReference type="Gene3D" id="2.60.40.10">
    <property type="entry name" value="Immunoglobulins"/>
    <property type="match status" value="1"/>
</dbReference>
<comment type="caution">
    <text evidence="6">The sequence shown here is derived from an EMBL/GenBank/DDBJ whole genome shotgun (WGS) entry which is preliminary data.</text>
</comment>
<dbReference type="CDD" id="cd02856">
    <property type="entry name" value="E_set_GDE_Isoamylase_N"/>
    <property type="match status" value="1"/>
</dbReference>
<dbReference type="EMBL" id="JACRUO010000002">
    <property type="protein sequence ID" value="MBD3689910.1"/>
    <property type="molecule type" value="Genomic_DNA"/>
</dbReference>
<dbReference type="GO" id="GO:0004135">
    <property type="term" value="F:amylo-alpha-1,6-glucosidase activity"/>
    <property type="evidence" value="ECO:0007669"/>
    <property type="project" value="InterPro"/>
</dbReference>
<evidence type="ECO:0000256" key="2">
    <source>
        <dbReference type="ARBA" id="ARBA00022801"/>
    </source>
</evidence>
<gene>
    <name evidence="6" type="primary">glgX</name>
    <name evidence="6" type="ORF">H8R10_06695</name>
</gene>
<dbReference type="Gene3D" id="2.60.40.1180">
    <property type="entry name" value="Golgi alpha-mannosidase II"/>
    <property type="match status" value="1"/>
</dbReference>
<keyword evidence="7" id="KW-1185">Reference proteome</keyword>
<dbReference type="PANTHER" id="PTHR43002">
    <property type="entry name" value="GLYCOGEN DEBRANCHING ENZYME"/>
    <property type="match status" value="1"/>
</dbReference>
<dbReference type="InterPro" id="IPR013780">
    <property type="entry name" value="Glyco_hydro_b"/>
</dbReference>
<dbReference type="InterPro" id="IPR013783">
    <property type="entry name" value="Ig-like_fold"/>
</dbReference>
<dbReference type="GO" id="GO:0005980">
    <property type="term" value="P:glycogen catabolic process"/>
    <property type="evidence" value="ECO:0007669"/>
    <property type="project" value="InterPro"/>
</dbReference>
<dbReference type="AlphaFoldDB" id="A0A8I0G8K8"/>
<dbReference type="InterPro" id="IPR017853">
    <property type="entry name" value="GH"/>
</dbReference>
<reference evidence="6 7" key="1">
    <citation type="submission" date="2020-08" db="EMBL/GenBank/DDBJ databases">
        <title>Winkia gen. nov., sp. nov., isolated from faeces of the Anser albifrons in China.</title>
        <authorList>
            <person name="Liu Q."/>
        </authorList>
    </citation>
    <scope>NUCLEOTIDE SEQUENCE [LARGE SCALE GENOMIC DNA]</scope>
    <source>
        <strain evidence="6 7">C62</strain>
    </source>
</reference>
<feature type="domain" description="Glycosyl hydrolase family 13 catalytic" evidence="5">
    <location>
        <begin position="177"/>
        <end position="623"/>
    </location>
</feature>
<dbReference type="NCBIfam" id="TIGR02100">
    <property type="entry name" value="glgX_debranch"/>
    <property type="match status" value="1"/>
</dbReference>
<evidence type="ECO:0000313" key="7">
    <source>
        <dbReference type="Proteomes" id="UP000627538"/>
    </source>
</evidence>
<dbReference type="SUPFAM" id="SSF81296">
    <property type="entry name" value="E set domains"/>
    <property type="match status" value="1"/>
</dbReference>
<dbReference type="Gene3D" id="3.20.20.80">
    <property type="entry name" value="Glycosidases"/>
    <property type="match status" value="1"/>
</dbReference>
<evidence type="ECO:0000256" key="4">
    <source>
        <dbReference type="SAM" id="MobiDB-lite"/>
    </source>
</evidence>
<keyword evidence="2" id="KW-0378">Hydrolase</keyword>
<organism evidence="6 7">
    <name type="scientific">Nanchangia anserum</name>
    <dbReference type="NCBI Taxonomy" id="2692125"/>
    <lineage>
        <taxon>Bacteria</taxon>
        <taxon>Bacillati</taxon>
        <taxon>Actinomycetota</taxon>
        <taxon>Actinomycetes</taxon>
        <taxon>Actinomycetales</taxon>
        <taxon>Actinomycetaceae</taxon>
        <taxon>Nanchangia</taxon>
    </lineage>
</organism>
<feature type="region of interest" description="Disordered" evidence="4">
    <location>
        <begin position="1"/>
        <end position="22"/>
    </location>
</feature>
<dbReference type="InterPro" id="IPR014756">
    <property type="entry name" value="Ig_E-set"/>
</dbReference>
<sequence length="755" mass="83635">MPETFSAYESGPVSPRVPRGATNPSRLGGHIVADGVDIAVVAPHAKAVEVCFFDSYAADAEETRFQLIGPDEGVWHGHVAGYHTGTPYGFRVWGPWDPQRGLVYNPNKLALDPYARAITGAVDLTDAVYAHRCDDDLYPIHPLQPDSHDSASHTVRGVIQAPSFPVVAGPRTPWNDTIIYEAHVKGLTKNLPDVPEHLRGTYAGLAHPATVSYLTDLGVTAIELLPVHAKLDEPFLTERGLSNYWGYSTLSYFAPEPSYASAAARAGGPSAVLDEFRGMVSLLHEAGLELILDVVYNHTCEGGMSGPGVSWRLIDNAMYYRIDPATGHTRDFTGCGNSLDSSEPRVNEMILDSLRYWARDMGVDGFRFDLGVTNGRLHEDFSPDHPLLQACLLDPVLRQKKMIAEPWDVGIGGWQTGGFPQAFSTWNDHYRDSLRQFWLVDAGTQSRGIARGGGPYDLATRLSGSQDLYGHLADATTAATRRSINFVTAHDGFTMADLTCYERKHNGANLEENRDGTNNNLSWNHGVEGRAAGPYLTKDDVPQAIEMLTELRPLRSRSLRNLFTMLMISAGTPMFVAGDEFGRTQFGNNNAYCQDSEISWVDWDLEDFQHDLHDCARMLIHLRRNHPVLRPARFLTGQAIDDVLPDVSWYTRAGTELSDHSWHDPENRVLQMLRSGKPHGDVDLLAIINATAQETEVRLAEGRGTAYTLRWDTTWERPEDPDELTRYVGGQKILMEPLSIALLLSSPDVKSLLEH</sequence>